<protein>
    <submittedName>
        <fullName evidence="2">Uncharacterized protein</fullName>
    </submittedName>
</protein>
<evidence type="ECO:0000313" key="3">
    <source>
        <dbReference type="Proteomes" id="UP000094527"/>
    </source>
</evidence>
<gene>
    <name evidence="2" type="ORF">Ocin01_16081</name>
</gene>
<dbReference type="AlphaFoldDB" id="A0A1D2MC77"/>
<evidence type="ECO:0000256" key="1">
    <source>
        <dbReference type="SAM" id="MobiDB-lite"/>
    </source>
</evidence>
<accession>A0A1D2MC77</accession>
<evidence type="ECO:0000313" key="2">
    <source>
        <dbReference type="EMBL" id="ODM90598.1"/>
    </source>
</evidence>
<organism evidence="2 3">
    <name type="scientific">Orchesella cincta</name>
    <name type="common">Springtail</name>
    <name type="synonym">Podura cincta</name>
    <dbReference type="NCBI Taxonomy" id="48709"/>
    <lineage>
        <taxon>Eukaryota</taxon>
        <taxon>Metazoa</taxon>
        <taxon>Ecdysozoa</taxon>
        <taxon>Arthropoda</taxon>
        <taxon>Hexapoda</taxon>
        <taxon>Collembola</taxon>
        <taxon>Entomobryomorpha</taxon>
        <taxon>Entomobryoidea</taxon>
        <taxon>Orchesellidae</taxon>
        <taxon>Orchesellinae</taxon>
        <taxon>Orchesella</taxon>
    </lineage>
</organism>
<reference evidence="2 3" key="1">
    <citation type="journal article" date="2016" name="Genome Biol. Evol.">
        <title>Gene Family Evolution Reflects Adaptation to Soil Environmental Stressors in the Genome of the Collembolan Orchesella cincta.</title>
        <authorList>
            <person name="Faddeeva-Vakhrusheva A."/>
            <person name="Derks M.F."/>
            <person name="Anvar S.Y."/>
            <person name="Agamennone V."/>
            <person name="Suring W."/>
            <person name="Smit S."/>
            <person name="van Straalen N.M."/>
            <person name="Roelofs D."/>
        </authorList>
    </citation>
    <scope>NUCLEOTIDE SEQUENCE [LARGE SCALE GENOMIC DNA]</scope>
    <source>
        <tissue evidence="2">Mixed pool</tissue>
    </source>
</reference>
<comment type="caution">
    <text evidence="2">The sequence shown here is derived from an EMBL/GenBank/DDBJ whole genome shotgun (WGS) entry which is preliminary data.</text>
</comment>
<keyword evidence="3" id="KW-1185">Reference proteome</keyword>
<feature type="region of interest" description="Disordered" evidence="1">
    <location>
        <begin position="56"/>
        <end position="77"/>
    </location>
</feature>
<proteinExistence type="predicted"/>
<sequence length="182" mass="20625">MRHKEARRVERRWKRYPKADVCHGCGESRGDFSCNKGGLWTSFLLQKMLEYAQERPRAGGTRSVTGRGRPWRNPGETEKLTIPGLQRFTGRVWNPNRSSPQCRNWSPIGSSPIPTIFNLKTVSLLFQKLQSRLPNTDTHCGATREKSHLDAQTVTSISLRKTICSRALSLAPSTLRCEAYPV</sequence>
<dbReference type="EMBL" id="LJIJ01001887">
    <property type="protein sequence ID" value="ODM90598.1"/>
    <property type="molecule type" value="Genomic_DNA"/>
</dbReference>
<name>A0A1D2MC77_ORCCI</name>
<dbReference type="Proteomes" id="UP000094527">
    <property type="component" value="Unassembled WGS sequence"/>
</dbReference>